<dbReference type="CDD" id="cd03185">
    <property type="entry name" value="GST_C_Tau"/>
    <property type="match status" value="1"/>
</dbReference>
<dbReference type="CDD" id="cd03058">
    <property type="entry name" value="GST_N_Tau"/>
    <property type="match status" value="1"/>
</dbReference>
<dbReference type="SFLD" id="SFLDG00358">
    <property type="entry name" value="Main_(cytGST)"/>
    <property type="match status" value="1"/>
</dbReference>
<dbReference type="Pfam" id="PF02798">
    <property type="entry name" value="GST_N"/>
    <property type="match status" value="1"/>
</dbReference>
<evidence type="ECO:0000259" key="4">
    <source>
        <dbReference type="PROSITE" id="PS50404"/>
    </source>
</evidence>
<dbReference type="PROSITE" id="PS50404">
    <property type="entry name" value="GST_NTER"/>
    <property type="match status" value="1"/>
</dbReference>
<feature type="domain" description="GST N-terminal" evidence="4">
    <location>
        <begin position="6"/>
        <end position="78"/>
    </location>
</feature>
<dbReference type="PANTHER" id="PTHR11260:SF711">
    <property type="entry name" value="GLUTATHIONE S-TRANSFERASE U9"/>
    <property type="match status" value="1"/>
</dbReference>
<dbReference type="SFLD" id="SFLDG01152">
    <property type="entry name" value="Main.3:_Omega-_and_Tau-like"/>
    <property type="match status" value="1"/>
</dbReference>
<keyword evidence="1 3" id="KW-0808">Transferase</keyword>
<evidence type="ECO:0000259" key="5">
    <source>
        <dbReference type="PROSITE" id="PS50405"/>
    </source>
</evidence>
<dbReference type="SUPFAM" id="SSF47616">
    <property type="entry name" value="GST C-terminal domain-like"/>
    <property type="match status" value="1"/>
</dbReference>
<dbReference type="InterPro" id="IPR004045">
    <property type="entry name" value="Glutathione_S-Trfase_N"/>
</dbReference>
<sequence length="215" mass="24956">MATTIDRVMLYGMWASPFVRRVELVLKVKGISYEHVEEDLTNKSQDLLLYNPVHKKVPVLLHNDKIIEYIEDTWKSSPSVFPTDPYERAKVRFWANFIDQKILEQLRTVLIKRGEEDIKEMRENLEKLEANTNDIFPSGKPPVVGESMSLLDILMCTYSGVIESLEEALEVKIMDPNKYPLTITWMKAFDSLEIVRETTPSHEKLVSFFKAFGKK</sequence>
<dbReference type="InterPro" id="IPR036282">
    <property type="entry name" value="Glutathione-S-Trfase_C_sf"/>
</dbReference>
<evidence type="ECO:0000256" key="1">
    <source>
        <dbReference type="ARBA" id="ARBA00022679"/>
    </source>
</evidence>
<dbReference type="Gene3D" id="3.40.30.10">
    <property type="entry name" value="Glutaredoxin"/>
    <property type="match status" value="1"/>
</dbReference>
<proteinExistence type="evidence at transcript level"/>
<comment type="subcellular location">
    <subcellularLocation>
        <location evidence="3">Cytoplasm</location>
        <location evidence="3">Cytosol</location>
    </subcellularLocation>
</comment>
<dbReference type="AlphaFoldDB" id="B2Z451"/>
<comment type="catalytic activity">
    <reaction evidence="2 3">
        <text>RX + glutathione = an S-substituted glutathione + a halide anion + H(+)</text>
        <dbReference type="Rhea" id="RHEA:16437"/>
        <dbReference type="ChEBI" id="CHEBI:15378"/>
        <dbReference type="ChEBI" id="CHEBI:16042"/>
        <dbReference type="ChEBI" id="CHEBI:17792"/>
        <dbReference type="ChEBI" id="CHEBI:57925"/>
        <dbReference type="ChEBI" id="CHEBI:90779"/>
        <dbReference type="EC" id="2.5.1.18"/>
    </reaction>
</comment>
<evidence type="ECO:0000313" key="6">
    <source>
        <dbReference type="EMBL" id="ACC86120.1"/>
    </source>
</evidence>
<dbReference type="EMBL" id="EU597480">
    <property type="protein sequence ID" value="ACC86120.1"/>
    <property type="molecule type" value="mRNA"/>
</dbReference>
<dbReference type="PANTHER" id="PTHR11260">
    <property type="entry name" value="GLUTATHIONE S-TRANSFERASE, GST, SUPERFAMILY, GST DOMAIN CONTAINING"/>
    <property type="match status" value="1"/>
</dbReference>
<dbReference type="InterPro" id="IPR045073">
    <property type="entry name" value="Omega/Tau-like"/>
</dbReference>
<dbReference type="InterPro" id="IPR040079">
    <property type="entry name" value="Glutathione_S-Trfase"/>
</dbReference>
<comment type="similarity">
    <text evidence="3">Belongs to the GST superfamily.</text>
</comment>
<accession>B2Z451</accession>
<evidence type="ECO:0000256" key="3">
    <source>
        <dbReference type="RuleBase" id="RU369102"/>
    </source>
</evidence>
<dbReference type="PROSITE" id="PS50405">
    <property type="entry name" value="GST_CTER"/>
    <property type="match status" value="1"/>
</dbReference>
<dbReference type="GO" id="GO:0005829">
    <property type="term" value="C:cytosol"/>
    <property type="evidence" value="ECO:0007669"/>
    <property type="project" value="UniProtKB-SubCell"/>
</dbReference>
<dbReference type="InterPro" id="IPR036249">
    <property type="entry name" value="Thioredoxin-like_sf"/>
</dbReference>
<dbReference type="InterPro" id="IPR010987">
    <property type="entry name" value="Glutathione-S-Trfase_C-like"/>
</dbReference>
<dbReference type="SFLD" id="SFLDS00019">
    <property type="entry name" value="Glutathione_Transferase_(cytos"/>
    <property type="match status" value="1"/>
</dbReference>
<dbReference type="GO" id="GO:0006749">
    <property type="term" value="P:glutathione metabolic process"/>
    <property type="evidence" value="ECO:0007669"/>
    <property type="project" value="InterPro"/>
</dbReference>
<protein>
    <recommendedName>
        <fullName evidence="3">Glutathione S-transferase</fullName>
        <ecNumber evidence="3">2.5.1.18</ecNumber>
    </recommendedName>
</protein>
<feature type="domain" description="GST C-terminal" evidence="5">
    <location>
        <begin position="84"/>
        <end position="212"/>
    </location>
</feature>
<name>B2Z451_9CARY</name>
<dbReference type="EC" id="2.5.1.18" evidence="3"/>
<dbReference type="Gene3D" id="1.20.1050.10">
    <property type="match status" value="1"/>
</dbReference>
<keyword evidence="3" id="KW-0963">Cytoplasm</keyword>
<dbReference type="SUPFAM" id="SSF52833">
    <property type="entry name" value="Thioredoxin-like"/>
    <property type="match status" value="1"/>
</dbReference>
<reference evidence="6" key="1">
    <citation type="submission" date="2008-03" db="EMBL/GenBank/DDBJ databases">
        <title>Cloning And Expression Analysis Of Tau Class Gluthione Transferse Gene From Polygonum sibiricum Laxm.</title>
        <authorList>
            <person name="Liu M."/>
            <person name="Liu G."/>
        </authorList>
    </citation>
    <scope>NUCLEOTIDE SEQUENCE</scope>
</reference>
<dbReference type="GO" id="GO:0004364">
    <property type="term" value="F:glutathione transferase activity"/>
    <property type="evidence" value="ECO:0007669"/>
    <property type="project" value="UniProtKB-UniRule"/>
</dbReference>
<evidence type="ECO:0000256" key="2">
    <source>
        <dbReference type="ARBA" id="ARBA00047960"/>
    </source>
</evidence>
<comment type="function">
    <text evidence="3">Is involved in the conjugation of reduced glutathione to a wide number of exogenous and endogenous hydrophobic electrophiles.</text>
</comment>
<organism evidence="6">
    <name type="scientific">Knorringia sibirica</name>
    <dbReference type="NCBI Taxonomy" id="328376"/>
    <lineage>
        <taxon>Eukaryota</taxon>
        <taxon>Viridiplantae</taxon>
        <taxon>Streptophyta</taxon>
        <taxon>Embryophyta</taxon>
        <taxon>Tracheophyta</taxon>
        <taxon>Spermatophyta</taxon>
        <taxon>Magnoliopsida</taxon>
        <taxon>eudicotyledons</taxon>
        <taxon>Gunneridae</taxon>
        <taxon>Pentapetalae</taxon>
        <taxon>Caryophyllales</taxon>
        <taxon>Polygonaceae</taxon>
        <taxon>Polygonoideae</taxon>
        <taxon>Polygoneae</taxon>
        <taxon>Knorringia</taxon>
    </lineage>
</organism>
<dbReference type="InterPro" id="IPR045074">
    <property type="entry name" value="GST_C_Tau"/>
</dbReference>